<name>C3Y825_BRAFL</name>
<dbReference type="AlphaFoldDB" id="C3Y825"/>
<evidence type="ECO:0000313" key="1">
    <source>
        <dbReference type="EMBL" id="EEN63494.1"/>
    </source>
</evidence>
<protein>
    <submittedName>
        <fullName evidence="1">Uncharacterized protein</fullName>
    </submittedName>
</protein>
<dbReference type="PANTHER" id="PTHR31424">
    <property type="entry name" value="PROTEIN CBG23806"/>
    <property type="match status" value="1"/>
</dbReference>
<reference evidence="1" key="1">
    <citation type="journal article" date="2008" name="Nature">
        <title>The amphioxus genome and the evolution of the chordate karyotype.</title>
        <authorList>
            <consortium name="US DOE Joint Genome Institute (JGI-PGF)"/>
            <person name="Putnam N.H."/>
            <person name="Butts T."/>
            <person name="Ferrier D.E.K."/>
            <person name="Furlong R.F."/>
            <person name="Hellsten U."/>
            <person name="Kawashima T."/>
            <person name="Robinson-Rechavi M."/>
            <person name="Shoguchi E."/>
            <person name="Terry A."/>
            <person name="Yu J.-K."/>
            <person name="Benito-Gutierrez E.L."/>
            <person name="Dubchak I."/>
            <person name="Garcia-Fernandez J."/>
            <person name="Gibson-Brown J.J."/>
            <person name="Grigoriev I.V."/>
            <person name="Horton A.C."/>
            <person name="de Jong P.J."/>
            <person name="Jurka J."/>
            <person name="Kapitonov V.V."/>
            <person name="Kohara Y."/>
            <person name="Kuroki Y."/>
            <person name="Lindquist E."/>
            <person name="Lucas S."/>
            <person name="Osoegawa K."/>
            <person name="Pennacchio L.A."/>
            <person name="Salamov A.A."/>
            <person name="Satou Y."/>
            <person name="Sauka-Spengler T."/>
            <person name="Schmutz J."/>
            <person name="Shin-I T."/>
            <person name="Toyoda A."/>
            <person name="Bronner-Fraser M."/>
            <person name="Fujiyama A."/>
            <person name="Holland L.Z."/>
            <person name="Holland P.W.H."/>
            <person name="Satoh N."/>
            <person name="Rokhsar D.S."/>
        </authorList>
    </citation>
    <scope>NUCLEOTIDE SEQUENCE [LARGE SCALE GENOMIC DNA]</scope>
    <source>
        <strain evidence="1">S238N-H82</strain>
        <tissue evidence="1">Testes</tissue>
    </source>
</reference>
<proteinExistence type="predicted"/>
<dbReference type="InParanoid" id="C3Y825"/>
<accession>C3Y825</accession>
<dbReference type="EMBL" id="GG666491">
    <property type="protein sequence ID" value="EEN63494.1"/>
    <property type="molecule type" value="Genomic_DNA"/>
</dbReference>
<gene>
    <name evidence="1" type="ORF">BRAFLDRAFT_69916</name>
</gene>
<sequence>MDMPKDPRLHNNYKAAARQWVVKFRDTTYLEDCTPYMHYFACHAGDQLEEHPFLHYVNCETIEKNKHVQTRRYHLATQKGGGYNHSKWTEQRFLDRCFRIVTGKEMAILHTYASQPEDVSIRSQSTISLLKGGKECCRRGMTRRRQIGEA</sequence>
<dbReference type="PANTHER" id="PTHR31424:SF5">
    <property type="entry name" value="APPLE DOMAIN-CONTAINING PROTEIN"/>
    <property type="match status" value="1"/>
</dbReference>
<organism>
    <name type="scientific">Branchiostoma floridae</name>
    <name type="common">Florida lancelet</name>
    <name type="synonym">Amphioxus</name>
    <dbReference type="NCBI Taxonomy" id="7739"/>
    <lineage>
        <taxon>Eukaryota</taxon>
        <taxon>Metazoa</taxon>
        <taxon>Chordata</taxon>
        <taxon>Cephalochordata</taxon>
        <taxon>Leptocardii</taxon>
        <taxon>Amphioxiformes</taxon>
        <taxon>Branchiostomatidae</taxon>
        <taxon>Branchiostoma</taxon>
    </lineage>
</organism>